<evidence type="ECO:0000256" key="5">
    <source>
        <dbReference type="ARBA" id="ARBA00022989"/>
    </source>
</evidence>
<dbReference type="PANTHER" id="PTHR13325:SF3">
    <property type="entry name" value="MEMBRANE-BOUND TRANSCRIPTION FACTOR SITE-2 PROTEASE"/>
    <property type="match status" value="1"/>
</dbReference>
<dbReference type="CDD" id="cd05709">
    <property type="entry name" value="S2P-M50"/>
    <property type="match status" value="1"/>
</dbReference>
<dbReference type="InterPro" id="IPR008915">
    <property type="entry name" value="Peptidase_M50"/>
</dbReference>
<keyword evidence="9" id="KW-0378">Hydrolase</keyword>
<gene>
    <name evidence="9" type="ORF">BECKMB1821G_GA0114241_102530</name>
</gene>
<evidence type="ECO:0000256" key="1">
    <source>
        <dbReference type="ARBA" id="ARBA00001947"/>
    </source>
</evidence>
<dbReference type="EMBL" id="CAADFO010000025">
    <property type="protein sequence ID" value="VFK27127.1"/>
    <property type="molecule type" value="Genomic_DNA"/>
</dbReference>
<name>A0A450XCW7_9GAMM</name>
<feature type="transmembrane region" description="Helical" evidence="7">
    <location>
        <begin position="141"/>
        <end position="165"/>
    </location>
</feature>
<proteinExistence type="inferred from homology"/>
<dbReference type="Pfam" id="PF02163">
    <property type="entry name" value="Peptidase_M50"/>
    <property type="match status" value="1"/>
</dbReference>
<sequence length="708" mass="81096">MTTSSLPPLRDELTLFPGAQARDGSPTWTIHDPARNRFFHIGWGAFEIISRWTLRHADVIIRQVREETTLTIGDRDVAAIGQFLATHQLLKIQGPEGTEHLLKITSRIKQSWLSWLIHNYLFFKIPLIRPDRFLSVTVHGFAWLWSRTFVTITGLAFLLGLVLVARQWDTFTATFIDTLSWDGLVNYMVALVVARLVHEFAHAYTAKRFGCHVPTMGIAFLVLWPIPYTDATDTWKLRSRHQRMMVGAAGMIAEGSLAAYATLAWSFLPQSGLREAAFTLATVAWISSLAINLLPFLRFDGYYLLSDWLETPNLHPRAFALGRWWLREALFDPGESPPERFSPGRLRFLIAFAFLVWIYRLFLFLGIAVLVYHFFIKIVGIILFIIEIGWFILRPIAGEMKAWFMRRNTILRRRRAWVSTLMFGLLIALGSIPWYGRITAPALLQVREQVTLYTTSPTLITDIKITENQLVTPDELLFSLTNPDLEHRLQQTKKRIRTLHYRLKSVNFEESFRQRNQTILAQWKEAEAERSGLQKELFRLAISSPFPTGRIVDLDPELTPGQWVGAGHKLATLLGTNAEGKPNMEIITYVDESTVHRITPGAHCRFYAKTLAQNGIRCVVSLVEKTSPKVLMEPAFGSVFGGEIKVRVIDNHLIPEHAHYRVRIMIEEMESPPNRQLLGRVSITVNKESFFAKFWRFAMAILIRESGM</sequence>
<dbReference type="GO" id="GO:0016020">
    <property type="term" value="C:membrane"/>
    <property type="evidence" value="ECO:0007669"/>
    <property type="project" value="InterPro"/>
</dbReference>
<evidence type="ECO:0000256" key="4">
    <source>
        <dbReference type="ARBA" id="ARBA00022692"/>
    </source>
</evidence>
<feature type="transmembrane region" description="Helical" evidence="7">
    <location>
        <begin position="348"/>
        <end position="372"/>
    </location>
</feature>
<comment type="similarity">
    <text evidence="3">Belongs to the peptidase M50B family.</text>
</comment>
<feature type="transmembrane region" description="Helical" evidence="7">
    <location>
        <begin position="277"/>
        <end position="297"/>
    </location>
</feature>
<feature type="transmembrane region" description="Helical" evidence="7">
    <location>
        <begin position="112"/>
        <end position="129"/>
    </location>
</feature>
<dbReference type="PANTHER" id="PTHR13325">
    <property type="entry name" value="PROTEASE M50 MEMBRANE-BOUND TRANSCRIPTION FACTOR SITE 2 PROTEASE"/>
    <property type="match status" value="1"/>
</dbReference>
<feature type="transmembrane region" description="Helical" evidence="7">
    <location>
        <begin position="378"/>
        <end position="396"/>
    </location>
</feature>
<dbReference type="GO" id="GO:0012505">
    <property type="term" value="C:endomembrane system"/>
    <property type="evidence" value="ECO:0007669"/>
    <property type="project" value="UniProtKB-SubCell"/>
</dbReference>
<comment type="cofactor">
    <cofactor evidence="1">
        <name>Zn(2+)</name>
        <dbReference type="ChEBI" id="CHEBI:29105"/>
    </cofactor>
</comment>
<reference evidence="9" key="1">
    <citation type="submission" date="2019-02" db="EMBL/GenBank/DDBJ databases">
        <authorList>
            <person name="Gruber-Vodicka R. H."/>
            <person name="Seah K. B. B."/>
        </authorList>
    </citation>
    <scope>NUCLEOTIDE SEQUENCE</scope>
    <source>
        <strain evidence="9">BECK_BZ197</strain>
    </source>
</reference>
<keyword evidence="4 7" id="KW-0812">Transmembrane</keyword>
<comment type="subcellular location">
    <subcellularLocation>
        <location evidence="2">Endomembrane system</location>
        <topology evidence="2">Multi-pass membrane protein</topology>
    </subcellularLocation>
</comment>
<dbReference type="GO" id="GO:0004222">
    <property type="term" value="F:metalloendopeptidase activity"/>
    <property type="evidence" value="ECO:0007669"/>
    <property type="project" value="InterPro"/>
</dbReference>
<accession>A0A450XCW7</accession>
<dbReference type="GO" id="GO:0005737">
    <property type="term" value="C:cytoplasm"/>
    <property type="evidence" value="ECO:0007669"/>
    <property type="project" value="TreeGrafter"/>
</dbReference>
<evidence type="ECO:0000256" key="3">
    <source>
        <dbReference type="ARBA" id="ARBA00007931"/>
    </source>
</evidence>
<keyword evidence="6 7" id="KW-0472">Membrane</keyword>
<organism evidence="9">
    <name type="scientific">Candidatus Kentrum sp. MB</name>
    <dbReference type="NCBI Taxonomy" id="2138164"/>
    <lineage>
        <taxon>Bacteria</taxon>
        <taxon>Pseudomonadati</taxon>
        <taxon>Pseudomonadota</taxon>
        <taxon>Gammaproteobacteria</taxon>
        <taxon>Candidatus Kentrum</taxon>
    </lineage>
</organism>
<keyword evidence="9" id="KW-0482">Metalloprotease</keyword>
<feature type="transmembrane region" description="Helical" evidence="7">
    <location>
        <begin position="416"/>
        <end position="436"/>
    </location>
</feature>
<protein>
    <submittedName>
        <fullName evidence="9">Putative peptide zinc metalloprotease protein</fullName>
    </submittedName>
</protein>
<feature type="transmembrane region" description="Helical" evidence="7">
    <location>
        <begin position="245"/>
        <end position="265"/>
    </location>
</feature>
<evidence type="ECO:0000313" key="9">
    <source>
        <dbReference type="EMBL" id="VFK27127.1"/>
    </source>
</evidence>
<dbReference type="GO" id="GO:0031293">
    <property type="term" value="P:membrane protein intracellular domain proteolysis"/>
    <property type="evidence" value="ECO:0007669"/>
    <property type="project" value="TreeGrafter"/>
</dbReference>
<evidence type="ECO:0000259" key="8">
    <source>
        <dbReference type="Pfam" id="PF02163"/>
    </source>
</evidence>
<evidence type="ECO:0000256" key="2">
    <source>
        <dbReference type="ARBA" id="ARBA00004127"/>
    </source>
</evidence>
<dbReference type="AlphaFoldDB" id="A0A450XCW7"/>
<dbReference type="InterPro" id="IPR001193">
    <property type="entry name" value="MBTPS2"/>
</dbReference>
<keyword evidence="5 7" id="KW-1133">Transmembrane helix</keyword>
<evidence type="ECO:0000256" key="6">
    <source>
        <dbReference type="ARBA" id="ARBA00023136"/>
    </source>
</evidence>
<keyword evidence="9" id="KW-0645">Protease</keyword>
<feature type="domain" description="Peptidase M50" evidence="8">
    <location>
        <begin position="188"/>
        <end position="279"/>
    </location>
</feature>
<evidence type="ECO:0000256" key="7">
    <source>
        <dbReference type="SAM" id="Phobius"/>
    </source>
</evidence>